<feature type="compositionally biased region" description="Gly residues" evidence="1">
    <location>
        <begin position="520"/>
        <end position="531"/>
    </location>
</feature>
<gene>
    <name evidence="2" type="primary">PLEST009037</name>
    <name evidence="2" type="ORF">PLESTB_000624300</name>
</gene>
<feature type="compositionally biased region" description="Low complexity" evidence="1">
    <location>
        <begin position="1100"/>
        <end position="1110"/>
    </location>
</feature>
<feature type="compositionally biased region" description="Low complexity" evidence="1">
    <location>
        <begin position="753"/>
        <end position="764"/>
    </location>
</feature>
<dbReference type="InterPro" id="IPR052609">
    <property type="entry name" value="Ribosome_Biogenesis_Reg"/>
</dbReference>
<feature type="compositionally biased region" description="Basic and acidic residues" evidence="1">
    <location>
        <begin position="741"/>
        <end position="750"/>
    </location>
</feature>
<feature type="region of interest" description="Disordered" evidence="1">
    <location>
        <begin position="2088"/>
        <end position="2110"/>
    </location>
</feature>
<sequence>MQHNAEDGQSIAARLRLLGPPTPQVDESKIALAVALAEDLFAAATSSPPRADDPPLPVLAHYCRNVTEWAASCILKTKPPPPLALETSQPGACAAAAATTTAGPGVKDGRSRSGGGPTTAKRGAQSAMPQDGAAQDPRAAYLTRALRLWRLLQLMLEAGDPRVNAGVGSTARRTAAALALAGAAAGSVPASILNSAAACLRVALAQPWATATAAGATDGDVDADADGEPQLPLAAQLCRAVRCCLNVLLPTSGGGGAATGGGGMRPSLEQCLALLTTLLDARPPSRRGTAHQSADATSGDGTGAHCENAAATGEWARLCAAVVHVTHGSVQGHPAPKKVWKAFVPELVMPLLAVSQTGEALGATLQLVLGVQVGGAAAAATGASPASVLELGRAAQQLLTAVLFHEAHVGALAELFAALLPGGGGGEPQGETATAATAADAGADAAASADAVMAAADEGGTGGSSGKGDGGGGGGASGPEQLLLPGFWELVGRSYHGQLLQVLATAAAGDTGSSERSRRGGGGGGGGGAFGSSGTAAGGTADTILQGMPWLLRTYCRAVARLRRNLASDAAAAGVGGGAAGKGKRLPAADGAAGGGERDEDGMTAGAASQKALAAAEFNCMAVLSYILLQPPQPQAGGADAAAGRPAKKRKLAAAAAAADTAAPAPAAPSYNGSGGPWRRLALAALLAAGRAIGAYQPTRDLTGAHCAVLAVIADRLLSAVVPEAMAAATTAVAAAAPSDAKSDAKDAKAQRKAAAGRAAATPTTGGGACASGGVAGDAAGVEPYGSLRSLSTSLALCAVLDLDHRVLTPHLERVWSLLWSTAAGDCSPPTTTTTTVTGSAAVTSRPVGAAAAAAAAATAAAVLQRTLRAFSELRQLQALLESLGAAMRAVYSGGGSGAEGLPVVTAEVAAQGGGCGGGDGGVVAALLVRPEVTAALRQAIGSAPSGQLPALVGWVATDFQAWCEVAPSATHGSVSASADLFLAAGALYDTLLAALRLDLATAMPVAKASVRLLEALAAPLLSSVRQYCKARSAATAAAAEADGDAEAAAELRLRMARLAMLLRVYGSAVHTNAVCAGLHPEIPPLPDQDIAPRRREDLQQSQQPQAAPHAEPRSQGGYFAPLLHHAATAAAQAADGGDAAIADELKRLRKALKRAGSDQYRSGPLPALAQIVLLPGVSSPPPPPLSPSLAPVGAGTAAGMLPSALSPSAASWAEVELSRAVHRCLGQRLQTLHERLLRRRHDCPLYGRAPSLGGAGNGAGNGKPASATAAAGTEVAVAPTAEAGAEEKADTQAETEEAEARLLANLLLAPFSPKAAAAAGTGDGSHPQVLHSGSAGGSGVGSAAVAAATTATASYTAAAWGDVLALMGSIGPWAERAALAEVLQLALAAACRGPPSVVGGGGGAAAATNANANAAGDFAAQLRPLHTGSAASLRLLEFQGLPGVRQTLPCAWMAAVADALAGVAAETRRLLSSAPAAAAAASKGPAVEHDGPGMRPSKKARKAVLQQPSEPAGEGGVAAASAAAVATGESLRLEALLAAAKPKEMTGDGEDGEGGGGSGKSFAKVLKRVMAQQAEALGSVGTSWMVGVDENAVPSVDAPAEAAGGGNGVAAAAAALRSLLALLYDRLYLELTPHKARQALVRQVAATTAAAVDLLLLLRHQAAAAMQAAAAARTPKHVEKKTDKREQQQQQQQHQSIRRELLGIIVACLRAWRRLSAAYGSGDCGGGEFASFDVSSGGGGGAAEDGAGDDDGNDGADLRVTWLVRVCELLVMEAAALDGGGGAGRPLSFEVTHHSGHLLSTLLSAREGAVARELEVGSVDEGGKAIVRPRLNLATRLLSQAECASAPATRALLCRLGLAAVQAAAAAAAPGAAASDAVGRKAGVRGGSSGQGSVAGAHKALHRLSALLERLLSSSHHIGSSADEAAAAAAAAAAPAEGASRTSAVHVLRAALCLVGCHGHVMQLSLPCTASATAGGDGGGDGGGGGAKTSRKEAATAAAADAAAAATAAVRLSQNGDGGGGGSDLGLLLRASRWVAAERRLYDMLAPRGGGGDAAAAAAVAAEPLEHCVTLMYGIGSWLPALGHGGGRVRDGGDGQGGGEQVEGGGVEASGGIGSASDEALTLLVAVQQSLLLACTASPERFCYSRTSNMWGVLLADLDPAGAAYLSRKHLLDCFRSTLLHSNRGQLAALLRGLTSRLRQEGLTEPGQPPAQLLPPLQCLLTSLECLAGPRVSKLLLANGPAVTAALTELLSAAAARASVAASGGTGSDEAACFFGGAANRAATETVLCCALRCLQSVAGREVTFRLAAPAVTGVLSAVMSLAACPLLWPQPLLPNTTAAACGGGGGGGSGQDLYFLHAGCCGLVAAVVRHHEPVVRHCAALVVGACRELLLRLVAWASELRTAQRQLQLRAATAPAPPAAVAVASDGLERCAAALARVYEAVSEHPKTLGKYATHILADYIVHAATPLPSLALLMHAKDGGNDPWVMSDVATTDAVPDAAALESGAFGAGVGSSAGVGATLLPQRAHEALRQGAFSLMGCMGPPQLQHLHMAMGTAAGADAGAGPAAAVGGGARRAALAQLRKEYDSSYKYTGKV</sequence>
<dbReference type="PANTHER" id="PTHR15682:SF2">
    <property type="entry name" value="UNHEALTHY RIBOSOME BIOGENESIS PROTEIN 2 HOMOLOG"/>
    <property type="match status" value="1"/>
</dbReference>
<feature type="region of interest" description="Disordered" evidence="1">
    <location>
        <begin position="507"/>
        <end position="533"/>
    </location>
</feature>
<name>A0A9W6F153_9CHLO</name>
<dbReference type="GO" id="GO:0005730">
    <property type="term" value="C:nucleolus"/>
    <property type="evidence" value="ECO:0007669"/>
    <property type="project" value="TreeGrafter"/>
</dbReference>
<organism evidence="2 3">
    <name type="scientific">Pleodorina starrii</name>
    <dbReference type="NCBI Taxonomy" id="330485"/>
    <lineage>
        <taxon>Eukaryota</taxon>
        <taxon>Viridiplantae</taxon>
        <taxon>Chlorophyta</taxon>
        <taxon>core chlorophytes</taxon>
        <taxon>Chlorophyceae</taxon>
        <taxon>CS clade</taxon>
        <taxon>Chlamydomonadales</taxon>
        <taxon>Volvocaceae</taxon>
        <taxon>Pleodorina</taxon>
    </lineage>
</organism>
<dbReference type="EMBL" id="BRXU01000006">
    <property type="protein sequence ID" value="GLC52394.1"/>
    <property type="molecule type" value="Genomic_DNA"/>
</dbReference>
<feature type="compositionally biased region" description="Gly residues" evidence="1">
    <location>
        <begin position="459"/>
        <end position="477"/>
    </location>
</feature>
<dbReference type="PANTHER" id="PTHR15682">
    <property type="entry name" value="UNHEALTHY RIBOSOME BIOGENESIS PROTEIN 2 HOMOLOG"/>
    <property type="match status" value="1"/>
</dbReference>
<evidence type="ECO:0000313" key="3">
    <source>
        <dbReference type="Proteomes" id="UP001165080"/>
    </source>
</evidence>
<feature type="compositionally biased region" description="Low complexity" evidence="1">
    <location>
        <begin position="1263"/>
        <end position="1274"/>
    </location>
</feature>
<feature type="region of interest" description="Disordered" evidence="1">
    <location>
        <begin position="1255"/>
        <end position="1274"/>
    </location>
</feature>
<feature type="region of interest" description="Disordered" evidence="1">
    <location>
        <begin position="1096"/>
        <end position="1118"/>
    </location>
</feature>
<feature type="compositionally biased region" description="Gly residues" evidence="1">
    <location>
        <begin position="2095"/>
        <end position="2110"/>
    </location>
</feature>
<feature type="region of interest" description="Disordered" evidence="1">
    <location>
        <begin position="1670"/>
        <end position="1694"/>
    </location>
</feature>
<dbReference type="GO" id="GO:0042254">
    <property type="term" value="P:ribosome biogenesis"/>
    <property type="evidence" value="ECO:0007669"/>
    <property type="project" value="TreeGrafter"/>
</dbReference>
<feature type="compositionally biased region" description="Basic and acidic residues" evidence="1">
    <location>
        <begin position="1677"/>
        <end position="1688"/>
    </location>
</feature>
<comment type="caution">
    <text evidence="2">The sequence shown here is derived from an EMBL/GenBank/DDBJ whole genome shotgun (WGS) entry which is preliminary data.</text>
</comment>
<protein>
    <submittedName>
        <fullName evidence="2">Uncharacterized protein</fullName>
    </submittedName>
</protein>
<dbReference type="Proteomes" id="UP001165080">
    <property type="component" value="Unassembled WGS sequence"/>
</dbReference>
<feature type="region of interest" description="Disordered" evidence="1">
    <location>
        <begin position="738"/>
        <end position="768"/>
    </location>
</feature>
<keyword evidence="3" id="KW-1185">Reference proteome</keyword>
<feature type="region of interest" description="Disordered" evidence="1">
    <location>
        <begin position="456"/>
        <end position="478"/>
    </location>
</feature>
<accession>A0A9W6F153</accession>
<reference evidence="2 3" key="1">
    <citation type="journal article" date="2023" name="Commun. Biol.">
        <title>Reorganization of the ancestral sex-determining regions during the evolution of trioecy in Pleodorina starrii.</title>
        <authorList>
            <person name="Takahashi K."/>
            <person name="Suzuki S."/>
            <person name="Kawai-Toyooka H."/>
            <person name="Yamamoto K."/>
            <person name="Hamaji T."/>
            <person name="Ootsuki R."/>
            <person name="Yamaguchi H."/>
            <person name="Kawachi M."/>
            <person name="Higashiyama T."/>
            <person name="Nozaki H."/>
        </authorList>
    </citation>
    <scope>NUCLEOTIDE SEQUENCE [LARGE SCALE GENOMIC DNA]</scope>
    <source>
        <strain evidence="2 3">NIES-4479</strain>
    </source>
</reference>
<feature type="region of interest" description="Disordered" evidence="1">
    <location>
        <begin position="574"/>
        <end position="604"/>
    </location>
</feature>
<feature type="region of interest" description="Disordered" evidence="1">
    <location>
        <begin position="1480"/>
        <end position="1516"/>
    </location>
</feature>
<proteinExistence type="predicted"/>
<evidence type="ECO:0000256" key="1">
    <source>
        <dbReference type="SAM" id="MobiDB-lite"/>
    </source>
</evidence>
<evidence type="ECO:0000313" key="2">
    <source>
        <dbReference type="EMBL" id="GLC52394.1"/>
    </source>
</evidence>
<feature type="region of interest" description="Disordered" evidence="1">
    <location>
        <begin position="100"/>
        <end position="136"/>
    </location>
</feature>